<gene>
    <name evidence="3" type="ORF">AS026_32355</name>
</gene>
<sequence length="299" mass="32819">MSKIGVHSFVWSAGSSKDELDKALSRSHELQFKLIEFSYLDPKQVDVKWLASRIEELGLDVAISMGLPLEGDISSEDPAVVAKGEDILDRAVALVRDLGGTKLAGILSSAHGKQEHALTKKGWDTSVATLSRVADRAKAAGVTLNLEIVNRFESNMLNTAAQGMAYISDTGAANVFLHLDTFHMNIEEADVGLAIRHAADKIGYVHIGESHRGYLGTGNIDFATIFDALVAIGWDDYVTFESFSTTIVDKDLSLKTAIWRNLWDDNVALARHARQFIELGLETAKRRAELVKQTHLTWS</sequence>
<dbReference type="PANTHER" id="PTHR43489:SF7">
    <property type="entry name" value="3-DEHYDRO-D-GULOSIDE 4-EPIMERASE-RELATED"/>
    <property type="match status" value="1"/>
</dbReference>
<dbReference type="SUPFAM" id="SSF51658">
    <property type="entry name" value="Xylose isomerase-like"/>
    <property type="match status" value="1"/>
</dbReference>
<dbReference type="RefSeq" id="WP_062368998.1">
    <property type="nucleotide sequence ID" value="NZ_LNCD01000033.1"/>
</dbReference>
<dbReference type="InterPro" id="IPR036237">
    <property type="entry name" value="Xyl_isomerase-like_sf"/>
</dbReference>
<dbReference type="Pfam" id="PF01261">
    <property type="entry name" value="AP_endonuc_2"/>
    <property type="match status" value="1"/>
</dbReference>
<dbReference type="Proteomes" id="UP000068164">
    <property type="component" value="Unassembled WGS sequence"/>
</dbReference>
<keyword evidence="1" id="KW-0413">Isomerase</keyword>
<dbReference type="EMBL" id="LNCD01000033">
    <property type="protein sequence ID" value="KWV56905.1"/>
    <property type="molecule type" value="Genomic_DNA"/>
</dbReference>
<protein>
    <submittedName>
        <fullName evidence="3">Epimerase</fullName>
    </submittedName>
</protein>
<dbReference type="OrthoDB" id="9801426at2"/>
<evidence type="ECO:0000313" key="4">
    <source>
        <dbReference type="Proteomes" id="UP000068164"/>
    </source>
</evidence>
<dbReference type="InterPro" id="IPR013022">
    <property type="entry name" value="Xyl_isomerase-like_TIM-brl"/>
</dbReference>
<comment type="caution">
    <text evidence="3">The sequence shown here is derived from an EMBL/GenBank/DDBJ whole genome shotgun (WGS) entry which is preliminary data.</text>
</comment>
<organism evidence="3 4">
    <name type="scientific">Rhizobium altiplani</name>
    <dbReference type="NCBI Taxonomy" id="1864509"/>
    <lineage>
        <taxon>Bacteria</taxon>
        <taxon>Pseudomonadati</taxon>
        <taxon>Pseudomonadota</taxon>
        <taxon>Alphaproteobacteria</taxon>
        <taxon>Hyphomicrobiales</taxon>
        <taxon>Rhizobiaceae</taxon>
        <taxon>Rhizobium/Agrobacterium group</taxon>
        <taxon>Rhizobium</taxon>
    </lineage>
</organism>
<reference evidence="3 4" key="1">
    <citation type="submission" date="2015-11" db="EMBL/GenBank/DDBJ databases">
        <title>Draft Genome Sequence of the Strain BR 10423 (Rhizobium sp.) isolated from nodules of Mimosa pudica.</title>
        <authorList>
            <person name="Barauna A.C."/>
            <person name="Zilli J.E."/>
            <person name="Simoes-Araujo J.L."/>
            <person name="Reis V.M."/>
            <person name="James E.K."/>
            <person name="Reis F.B.Jr."/>
            <person name="Rouws L.F."/>
            <person name="Passos S.R."/>
            <person name="Gois S.R."/>
        </authorList>
    </citation>
    <scope>NUCLEOTIDE SEQUENCE [LARGE SCALE GENOMIC DNA]</scope>
    <source>
        <strain evidence="3 4">BR10423</strain>
    </source>
</reference>
<accession>A0A109JXG4</accession>
<evidence type="ECO:0000259" key="2">
    <source>
        <dbReference type="Pfam" id="PF01261"/>
    </source>
</evidence>
<dbReference type="PANTHER" id="PTHR43489">
    <property type="entry name" value="ISOMERASE"/>
    <property type="match status" value="1"/>
</dbReference>
<dbReference type="AlphaFoldDB" id="A0A109JXG4"/>
<keyword evidence="4" id="KW-1185">Reference proteome</keyword>
<evidence type="ECO:0000313" key="3">
    <source>
        <dbReference type="EMBL" id="KWV56905.1"/>
    </source>
</evidence>
<evidence type="ECO:0000256" key="1">
    <source>
        <dbReference type="ARBA" id="ARBA00023235"/>
    </source>
</evidence>
<proteinExistence type="predicted"/>
<feature type="domain" description="Xylose isomerase-like TIM barrel" evidence="2">
    <location>
        <begin position="28"/>
        <end position="249"/>
    </location>
</feature>
<name>A0A109JXG4_9HYPH</name>
<dbReference type="Gene3D" id="3.20.20.150">
    <property type="entry name" value="Divalent-metal-dependent TIM barrel enzymes"/>
    <property type="match status" value="1"/>
</dbReference>
<dbReference type="GO" id="GO:0016853">
    <property type="term" value="F:isomerase activity"/>
    <property type="evidence" value="ECO:0007669"/>
    <property type="project" value="UniProtKB-KW"/>
</dbReference>
<dbReference type="InterPro" id="IPR050417">
    <property type="entry name" value="Sugar_Epim/Isomerase"/>
</dbReference>